<proteinExistence type="predicted"/>
<dbReference type="KEGG" id="snk:CP967_00795"/>
<dbReference type="OrthoDB" id="120660at2"/>
<accession>A0A5J6F776</accession>
<sequence length="169" mass="18335">MTALTYPEVGATRQGPLPAGYHHLHHRAAVGRGRAGFEAAGAAVTEWRVHRASGVRVRSSAARADTGAAVAVSLGAGPFRVTARCEVVWTVYDDARTGFAYGTTRRHPERGEESFVVELAEDGTVWFTVTAFSRPASWYARLAGPLVPVLQRWYARRLGDTLRREVSGG</sequence>
<name>A0A5J6F776_9ACTN</name>
<evidence type="ECO:0000313" key="3">
    <source>
        <dbReference type="Proteomes" id="UP000326178"/>
    </source>
</evidence>
<dbReference type="PIRSF" id="PIRSF010260">
    <property type="entry name" value="UCP010260"/>
    <property type="match status" value="1"/>
</dbReference>
<dbReference type="Pfam" id="PF09348">
    <property type="entry name" value="DUF1990"/>
    <property type="match status" value="1"/>
</dbReference>
<dbReference type="EMBL" id="CP023702">
    <property type="protein sequence ID" value="QEU70690.1"/>
    <property type="molecule type" value="Genomic_DNA"/>
</dbReference>
<dbReference type="InterPro" id="IPR014457">
    <property type="entry name" value="UCP010260"/>
</dbReference>
<feature type="domain" description="DUF1990" evidence="1">
    <location>
        <begin position="5"/>
        <end position="159"/>
    </location>
</feature>
<dbReference type="AlphaFoldDB" id="A0A5J6F776"/>
<evidence type="ECO:0000259" key="1">
    <source>
        <dbReference type="Pfam" id="PF09348"/>
    </source>
</evidence>
<organism evidence="2 3">
    <name type="scientific">Streptomyces nitrosporeus</name>
    <dbReference type="NCBI Taxonomy" id="28894"/>
    <lineage>
        <taxon>Bacteria</taxon>
        <taxon>Bacillati</taxon>
        <taxon>Actinomycetota</taxon>
        <taxon>Actinomycetes</taxon>
        <taxon>Kitasatosporales</taxon>
        <taxon>Streptomycetaceae</taxon>
        <taxon>Streptomyces</taxon>
    </lineage>
</organism>
<gene>
    <name evidence="2" type="ORF">CP967_00795</name>
</gene>
<dbReference type="Proteomes" id="UP000326178">
    <property type="component" value="Chromosome"/>
</dbReference>
<dbReference type="PANTHER" id="PTHR34202:SF1">
    <property type="entry name" value="UPF0548 PROTEIN"/>
    <property type="match status" value="1"/>
</dbReference>
<evidence type="ECO:0000313" key="2">
    <source>
        <dbReference type="EMBL" id="QEU70690.1"/>
    </source>
</evidence>
<dbReference type="InterPro" id="IPR018960">
    <property type="entry name" value="DUF1990"/>
</dbReference>
<protein>
    <submittedName>
        <fullName evidence="2">DUF1990 domain-containing protein</fullName>
    </submittedName>
</protein>
<dbReference type="RefSeq" id="WP_150486050.1">
    <property type="nucleotide sequence ID" value="NZ_BMUV01000011.1"/>
</dbReference>
<keyword evidence="3" id="KW-1185">Reference proteome</keyword>
<dbReference type="PANTHER" id="PTHR34202">
    <property type="entry name" value="UPF0548 PROTEIN"/>
    <property type="match status" value="1"/>
</dbReference>
<reference evidence="2 3" key="1">
    <citation type="submission" date="2017-09" db="EMBL/GenBank/DDBJ databases">
        <authorList>
            <person name="Lee N."/>
            <person name="Cho B.-K."/>
        </authorList>
    </citation>
    <scope>NUCLEOTIDE SEQUENCE [LARGE SCALE GENOMIC DNA]</scope>
    <source>
        <strain evidence="2 3">ATCC 12769</strain>
    </source>
</reference>